<proteinExistence type="predicted"/>
<dbReference type="KEGG" id="vg:55607753"/>
<dbReference type="Proteomes" id="UP000240948">
    <property type="component" value="Segment"/>
</dbReference>
<sequence length="77" mass="8642">MIRTATLDIPNIGRVRPDFEEMIIESAMDGIGTAVSKVLGHNSTIGQKLIEVAREEVTKTIRADLETPVCEWKDKRF</sequence>
<evidence type="ECO:0000313" key="2">
    <source>
        <dbReference type="Proteomes" id="UP000240948"/>
    </source>
</evidence>
<dbReference type="EMBL" id="MG969427">
    <property type="protein sequence ID" value="AVO22592.1"/>
    <property type="molecule type" value="Genomic_DNA"/>
</dbReference>
<organism evidence="1 2">
    <name type="scientific">Anoxybacillus phage A403</name>
    <dbReference type="NCBI Taxonomy" id="2099336"/>
    <lineage>
        <taxon>Viruses</taxon>
        <taxon>Duplodnaviria</taxon>
        <taxon>Heunggongvirae</taxon>
        <taxon>Uroviricota</taxon>
        <taxon>Caudoviricetes</taxon>
        <taxon>Tandoganvirus</taxon>
        <taxon>Tandoganvirus A403</taxon>
    </lineage>
</organism>
<evidence type="ECO:0000313" key="1">
    <source>
        <dbReference type="EMBL" id="AVO22592.1"/>
    </source>
</evidence>
<protein>
    <submittedName>
        <fullName evidence="1">Uncharacterized protein</fullName>
    </submittedName>
</protein>
<dbReference type="GeneID" id="55607753"/>
<keyword evidence="2" id="KW-1185">Reference proteome</keyword>
<dbReference type="RefSeq" id="YP_009837562.1">
    <property type="nucleotide sequence ID" value="NC_048701.1"/>
</dbReference>
<name>A0A2P1JTX8_9CAUD</name>
<accession>A0A2P1JTX8</accession>
<reference evidence="1 2" key="1">
    <citation type="submission" date="2018-02" db="EMBL/GenBank/DDBJ databases">
        <title>Identification and Molecular Characterization of a Novel Bacteriophage isolated from Anoxybacillus caldiproteolyticus.</title>
        <authorList>
            <person name="Sahin E."/>
            <person name="Karaca B."/>
            <person name="Gursoy G.E."/>
            <person name="Coleri Cihan A."/>
        </authorList>
    </citation>
    <scope>NUCLEOTIDE SEQUENCE [LARGE SCALE GENOMIC DNA]</scope>
</reference>